<dbReference type="Pfam" id="PF00440">
    <property type="entry name" value="TetR_N"/>
    <property type="match status" value="1"/>
</dbReference>
<dbReference type="AlphaFoldDB" id="A0A1H6ER35"/>
<dbReference type="PANTHER" id="PTHR30055:SF234">
    <property type="entry name" value="HTH-TYPE TRANSCRIPTIONAL REGULATOR BETI"/>
    <property type="match status" value="1"/>
</dbReference>
<dbReference type="Gene3D" id="1.10.357.10">
    <property type="entry name" value="Tetracycline Repressor, domain 2"/>
    <property type="match status" value="1"/>
</dbReference>
<keyword evidence="3" id="KW-0804">Transcription</keyword>
<evidence type="ECO:0000256" key="1">
    <source>
        <dbReference type="ARBA" id="ARBA00023015"/>
    </source>
</evidence>
<proteinExistence type="predicted"/>
<keyword evidence="7" id="KW-1185">Reference proteome</keyword>
<dbReference type="SUPFAM" id="SSF46689">
    <property type="entry name" value="Homeodomain-like"/>
    <property type="match status" value="1"/>
</dbReference>
<dbReference type="OrthoDB" id="9795011at2"/>
<dbReference type="InterPro" id="IPR036271">
    <property type="entry name" value="Tet_transcr_reg_TetR-rel_C_sf"/>
</dbReference>
<name>A0A1H6ER35_9ACTN</name>
<protein>
    <submittedName>
        <fullName evidence="6">DNA-binding transcriptional regulator, AcrR family</fullName>
    </submittedName>
</protein>
<dbReference type="InterPro" id="IPR001647">
    <property type="entry name" value="HTH_TetR"/>
</dbReference>
<feature type="domain" description="HTH tetR-type" evidence="5">
    <location>
        <begin position="19"/>
        <end position="78"/>
    </location>
</feature>
<dbReference type="GO" id="GO:0000976">
    <property type="term" value="F:transcription cis-regulatory region binding"/>
    <property type="evidence" value="ECO:0007669"/>
    <property type="project" value="TreeGrafter"/>
</dbReference>
<evidence type="ECO:0000256" key="2">
    <source>
        <dbReference type="ARBA" id="ARBA00023125"/>
    </source>
</evidence>
<evidence type="ECO:0000256" key="3">
    <source>
        <dbReference type="ARBA" id="ARBA00023163"/>
    </source>
</evidence>
<evidence type="ECO:0000259" key="5">
    <source>
        <dbReference type="PROSITE" id="PS50977"/>
    </source>
</evidence>
<dbReference type="PRINTS" id="PR00455">
    <property type="entry name" value="HTHTETR"/>
</dbReference>
<dbReference type="RefSeq" id="WP_103961443.1">
    <property type="nucleotide sequence ID" value="NZ_FNVT01000015.1"/>
</dbReference>
<feature type="DNA-binding region" description="H-T-H motif" evidence="4">
    <location>
        <begin position="41"/>
        <end position="60"/>
    </location>
</feature>
<dbReference type="PANTHER" id="PTHR30055">
    <property type="entry name" value="HTH-TYPE TRANSCRIPTIONAL REGULATOR RUTR"/>
    <property type="match status" value="1"/>
</dbReference>
<dbReference type="EMBL" id="FNVT01000015">
    <property type="protein sequence ID" value="SEH00262.1"/>
    <property type="molecule type" value="Genomic_DNA"/>
</dbReference>
<dbReference type="GO" id="GO:0003700">
    <property type="term" value="F:DNA-binding transcription factor activity"/>
    <property type="evidence" value="ECO:0007669"/>
    <property type="project" value="TreeGrafter"/>
</dbReference>
<dbReference type="PROSITE" id="PS50977">
    <property type="entry name" value="HTH_TETR_2"/>
    <property type="match status" value="1"/>
</dbReference>
<keyword evidence="2 4" id="KW-0238">DNA-binding</keyword>
<accession>A0A1H6ER35</accession>
<evidence type="ECO:0000313" key="6">
    <source>
        <dbReference type="EMBL" id="SEH00262.1"/>
    </source>
</evidence>
<dbReference type="InterPro" id="IPR050109">
    <property type="entry name" value="HTH-type_TetR-like_transc_reg"/>
</dbReference>
<dbReference type="InterPro" id="IPR049445">
    <property type="entry name" value="TetR_SbtR-like_C"/>
</dbReference>
<reference evidence="6 7" key="1">
    <citation type="submission" date="2016-10" db="EMBL/GenBank/DDBJ databases">
        <authorList>
            <person name="de Groot N.N."/>
        </authorList>
    </citation>
    <scope>NUCLEOTIDE SEQUENCE [LARGE SCALE GENOMIC DNA]</scope>
    <source>
        <strain evidence="6 7">CGMCC 4.7037</strain>
    </source>
</reference>
<dbReference type="Pfam" id="PF21597">
    <property type="entry name" value="TetR_C_43"/>
    <property type="match status" value="1"/>
</dbReference>
<gene>
    <name evidence="6" type="ORF">SAMN05444920_115241</name>
</gene>
<evidence type="ECO:0000313" key="7">
    <source>
        <dbReference type="Proteomes" id="UP000236732"/>
    </source>
</evidence>
<dbReference type="InterPro" id="IPR009057">
    <property type="entry name" value="Homeodomain-like_sf"/>
</dbReference>
<keyword evidence="1" id="KW-0805">Transcription regulation</keyword>
<organism evidence="6 7">
    <name type="scientific">Nonomuraea solani</name>
    <dbReference type="NCBI Taxonomy" id="1144553"/>
    <lineage>
        <taxon>Bacteria</taxon>
        <taxon>Bacillati</taxon>
        <taxon>Actinomycetota</taxon>
        <taxon>Actinomycetes</taxon>
        <taxon>Streptosporangiales</taxon>
        <taxon>Streptosporangiaceae</taxon>
        <taxon>Nonomuraea</taxon>
    </lineage>
</organism>
<dbReference type="SUPFAM" id="SSF48498">
    <property type="entry name" value="Tetracyclin repressor-like, C-terminal domain"/>
    <property type="match status" value="1"/>
</dbReference>
<sequence length="228" mass="25830">MTTVASTSDASRPRRRDAQRNRDALLAAARDVFAEHGLEAPLEEVARRAGLAIGTLYRHFATRAELVRAIFAEKMRLWRDAAEQAAEMDDAWEGFWCFLETMCELQADDRGFNDLASIRLPTSSYFDEEQTHIAVLADRIVERAQRHGALRADVTAQDLVFVVWAHSRIIHATHGIAPGAWRRYLHLMLDGFRADRCHPLPEPPLTRDQLYQAMLRLGGADVRETPAK</sequence>
<dbReference type="Proteomes" id="UP000236732">
    <property type="component" value="Unassembled WGS sequence"/>
</dbReference>
<evidence type="ECO:0000256" key="4">
    <source>
        <dbReference type="PROSITE-ProRule" id="PRU00335"/>
    </source>
</evidence>